<dbReference type="Pfam" id="PF00528">
    <property type="entry name" value="BPD_transp_1"/>
    <property type="match status" value="1"/>
</dbReference>
<keyword evidence="5 7" id="KW-1133">Transmembrane helix</keyword>
<feature type="transmembrane region" description="Helical" evidence="7">
    <location>
        <begin position="129"/>
        <end position="152"/>
    </location>
</feature>
<comment type="subcellular location">
    <subcellularLocation>
        <location evidence="1 7">Cell membrane</location>
        <topology evidence="1 7">Multi-pass membrane protein</topology>
    </subcellularLocation>
</comment>
<evidence type="ECO:0000256" key="1">
    <source>
        <dbReference type="ARBA" id="ARBA00004651"/>
    </source>
</evidence>
<evidence type="ECO:0000313" key="11">
    <source>
        <dbReference type="Proteomes" id="UP000029278"/>
    </source>
</evidence>
<reference evidence="10 12" key="2">
    <citation type="submission" date="2019-11" db="EMBL/GenBank/DDBJ databases">
        <title>Draft genome sequences of five Paenibacillus species of dairy origin.</title>
        <authorList>
            <person name="Olajide A.M."/>
            <person name="Chen S."/>
            <person name="Lapointe G."/>
        </authorList>
    </citation>
    <scope>NUCLEOTIDE SEQUENCE [LARGE SCALE GENOMIC DNA]</scope>
    <source>
        <strain evidence="10 12">3CT49</strain>
    </source>
</reference>
<dbReference type="EMBL" id="WNZZ01000006">
    <property type="protein sequence ID" value="MUG22878.1"/>
    <property type="molecule type" value="Genomic_DNA"/>
</dbReference>
<keyword evidence="3" id="KW-1003">Cell membrane</keyword>
<dbReference type="InterPro" id="IPR045621">
    <property type="entry name" value="BPD_transp_1_N"/>
</dbReference>
<dbReference type="HOGENOM" id="CLU_036879_1_2_9"/>
<dbReference type="Proteomes" id="UP000029278">
    <property type="component" value="Unassembled WGS sequence"/>
</dbReference>
<dbReference type="CDD" id="cd06261">
    <property type="entry name" value="TM_PBP2"/>
    <property type="match status" value="1"/>
</dbReference>
<dbReference type="Pfam" id="PF19300">
    <property type="entry name" value="BPD_transp_1_N"/>
    <property type="match status" value="1"/>
</dbReference>
<protein>
    <submittedName>
        <fullName evidence="10">ABC transporter permease subunit</fullName>
    </submittedName>
    <submittedName>
        <fullName evidence="9">Binding--dependent transport system inner membrane component family protein</fullName>
    </submittedName>
</protein>
<dbReference type="GO" id="GO:0055085">
    <property type="term" value="P:transmembrane transport"/>
    <property type="evidence" value="ECO:0007669"/>
    <property type="project" value="InterPro"/>
</dbReference>
<sequence length="310" mass="34390">MVRYFANKFFYLLVSLFILITATFFLMKAIPGNPFLSEKAVSPEIREKLFHQYGLDKPVFVQYIDYLGKVIRGDLGISMKIINQDVTDRILQTFSASLRLGLVAIVASVIIGVLLGMLAALYHRKLIDNIAMVLAVLGIAVPSFVIAALLQFFLAFKLHLFNVAGLQSPLDFVLPVAALSAQPIAFIARLTRSSMLEVLNADYIKTAKAKGLNWVTIMFRHVIRNGILPVVTYLGTMTANIVTGSVVIEQVFGIGGIGKQFVQSIGDRDYPMIMGITIFYGALLMFTRFITDLLYPFIDPRIKLVKGKEG</sequence>
<keyword evidence="6 7" id="KW-0472">Membrane</keyword>
<feature type="transmembrane region" description="Helical" evidence="7">
    <location>
        <begin position="9"/>
        <end position="27"/>
    </location>
</feature>
<dbReference type="PANTHER" id="PTHR43163:SF6">
    <property type="entry name" value="DIPEPTIDE TRANSPORT SYSTEM PERMEASE PROTEIN DPPB-RELATED"/>
    <property type="match status" value="1"/>
</dbReference>
<evidence type="ECO:0000256" key="2">
    <source>
        <dbReference type="ARBA" id="ARBA00022448"/>
    </source>
</evidence>
<dbReference type="InterPro" id="IPR000515">
    <property type="entry name" value="MetI-like"/>
</dbReference>
<dbReference type="EMBL" id="JMQA01000020">
    <property type="protein sequence ID" value="KFN10075.1"/>
    <property type="molecule type" value="Genomic_DNA"/>
</dbReference>
<evidence type="ECO:0000259" key="8">
    <source>
        <dbReference type="PROSITE" id="PS50928"/>
    </source>
</evidence>
<dbReference type="Proteomes" id="UP000442469">
    <property type="component" value="Unassembled WGS sequence"/>
</dbReference>
<dbReference type="Gene3D" id="1.10.3720.10">
    <property type="entry name" value="MetI-like"/>
    <property type="match status" value="1"/>
</dbReference>
<dbReference type="PROSITE" id="PS50928">
    <property type="entry name" value="ABC_TM1"/>
    <property type="match status" value="1"/>
</dbReference>
<keyword evidence="2 7" id="KW-0813">Transport</keyword>
<feature type="transmembrane region" description="Helical" evidence="7">
    <location>
        <begin position="227"/>
        <end position="252"/>
    </location>
</feature>
<evidence type="ECO:0000256" key="4">
    <source>
        <dbReference type="ARBA" id="ARBA00022692"/>
    </source>
</evidence>
<dbReference type="PATRIC" id="fig|44252.3.peg.1937"/>
<dbReference type="GO" id="GO:0005886">
    <property type="term" value="C:plasma membrane"/>
    <property type="evidence" value="ECO:0007669"/>
    <property type="project" value="UniProtKB-SubCell"/>
</dbReference>
<dbReference type="STRING" id="44252.DJ90_685"/>
<feature type="transmembrane region" description="Helical" evidence="7">
    <location>
        <begin position="272"/>
        <end position="298"/>
    </location>
</feature>
<dbReference type="InterPro" id="IPR035906">
    <property type="entry name" value="MetI-like_sf"/>
</dbReference>
<dbReference type="GeneID" id="77006166"/>
<proteinExistence type="inferred from homology"/>
<keyword evidence="4 7" id="KW-0812">Transmembrane</keyword>
<dbReference type="RefSeq" id="WP_036621374.1">
    <property type="nucleotide sequence ID" value="NZ_BGML01000009.1"/>
</dbReference>
<keyword evidence="11" id="KW-1185">Reference proteome</keyword>
<reference evidence="9 11" key="1">
    <citation type="submission" date="2014-04" db="EMBL/GenBank/DDBJ databases">
        <authorList>
            <person name="Bishop-Lilly K.A."/>
            <person name="Broomall S.M."/>
            <person name="Chain P.S."/>
            <person name="Chertkov O."/>
            <person name="Coyne S.R."/>
            <person name="Daligault H.E."/>
            <person name="Davenport K.W."/>
            <person name="Erkkila T."/>
            <person name="Frey K.G."/>
            <person name="Gibbons H.S."/>
            <person name="Gu W."/>
            <person name="Jaissle J."/>
            <person name="Johnson S.L."/>
            <person name="Koroleva G.I."/>
            <person name="Ladner J.T."/>
            <person name="Lo C.-C."/>
            <person name="Minogue T.D."/>
            <person name="Munk C."/>
            <person name="Palacios G.F."/>
            <person name="Redden C.L."/>
            <person name="Rosenzweig C.N."/>
            <person name="Scholz M.B."/>
            <person name="Teshima H."/>
            <person name="Xu Y."/>
        </authorList>
    </citation>
    <scope>NUCLEOTIDE SEQUENCE [LARGE SCALE GENOMIC DNA]</scope>
    <source>
        <strain evidence="9 11">8244</strain>
    </source>
</reference>
<name>A0A090ZIN0_PAEMA</name>
<feature type="transmembrane region" description="Helical" evidence="7">
    <location>
        <begin position="100"/>
        <end position="122"/>
    </location>
</feature>
<dbReference type="AlphaFoldDB" id="A0A090ZIN0"/>
<gene>
    <name evidence="9" type="ORF">DJ90_685</name>
    <name evidence="10" type="ORF">GNQ08_10685</name>
</gene>
<comment type="similarity">
    <text evidence="7">Belongs to the binding-protein-dependent transport system permease family.</text>
</comment>
<evidence type="ECO:0000313" key="10">
    <source>
        <dbReference type="EMBL" id="MUG22878.1"/>
    </source>
</evidence>
<feature type="domain" description="ABC transmembrane type-1" evidence="8">
    <location>
        <begin position="94"/>
        <end position="295"/>
    </location>
</feature>
<dbReference type="OrthoDB" id="24153at2"/>
<evidence type="ECO:0000313" key="12">
    <source>
        <dbReference type="Proteomes" id="UP000442469"/>
    </source>
</evidence>
<evidence type="ECO:0000256" key="6">
    <source>
        <dbReference type="ARBA" id="ARBA00023136"/>
    </source>
</evidence>
<accession>A0A090ZIN0</accession>
<evidence type="ECO:0000313" key="9">
    <source>
        <dbReference type="EMBL" id="KFN10075.1"/>
    </source>
</evidence>
<comment type="caution">
    <text evidence="9">The sequence shown here is derived from an EMBL/GenBank/DDBJ whole genome shotgun (WGS) entry which is preliminary data.</text>
</comment>
<evidence type="ECO:0000256" key="7">
    <source>
        <dbReference type="RuleBase" id="RU363032"/>
    </source>
</evidence>
<dbReference type="PANTHER" id="PTHR43163">
    <property type="entry name" value="DIPEPTIDE TRANSPORT SYSTEM PERMEASE PROTEIN DPPB-RELATED"/>
    <property type="match status" value="1"/>
</dbReference>
<evidence type="ECO:0000256" key="5">
    <source>
        <dbReference type="ARBA" id="ARBA00022989"/>
    </source>
</evidence>
<organism evidence="9 11">
    <name type="scientific">Paenibacillus macerans</name>
    <name type="common">Bacillus macerans</name>
    <dbReference type="NCBI Taxonomy" id="44252"/>
    <lineage>
        <taxon>Bacteria</taxon>
        <taxon>Bacillati</taxon>
        <taxon>Bacillota</taxon>
        <taxon>Bacilli</taxon>
        <taxon>Bacillales</taxon>
        <taxon>Paenibacillaceae</taxon>
        <taxon>Paenibacillus</taxon>
    </lineage>
</organism>
<feature type="transmembrane region" description="Helical" evidence="7">
    <location>
        <begin position="172"/>
        <end position="190"/>
    </location>
</feature>
<evidence type="ECO:0000256" key="3">
    <source>
        <dbReference type="ARBA" id="ARBA00022475"/>
    </source>
</evidence>
<dbReference type="SUPFAM" id="SSF161098">
    <property type="entry name" value="MetI-like"/>
    <property type="match status" value="1"/>
</dbReference>